<dbReference type="GO" id="GO:0005938">
    <property type="term" value="C:cell cortex"/>
    <property type="evidence" value="ECO:0007669"/>
    <property type="project" value="TreeGrafter"/>
</dbReference>
<reference evidence="4 5" key="1">
    <citation type="submission" date="2016-07" db="EMBL/GenBank/DDBJ databases">
        <title>Pervasive Adenine N6-methylation of Active Genes in Fungi.</title>
        <authorList>
            <consortium name="DOE Joint Genome Institute"/>
            <person name="Mondo S.J."/>
            <person name="Dannebaum R.O."/>
            <person name="Kuo R.C."/>
            <person name="Labutti K."/>
            <person name="Haridas S."/>
            <person name="Kuo A."/>
            <person name="Salamov A."/>
            <person name="Ahrendt S.R."/>
            <person name="Lipzen A."/>
            <person name="Sullivan W."/>
            <person name="Andreopoulos W.B."/>
            <person name="Clum A."/>
            <person name="Lindquist E."/>
            <person name="Daum C."/>
            <person name="Ramamoorthy G.K."/>
            <person name="Gryganskyi A."/>
            <person name="Culley D."/>
            <person name="Magnuson J.K."/>
            <person name="James T.Y."/>
            <person name="O'Malley M.A."/>
            <person name="Stajich J.E."/>
            <person name="Spatafora J.W."/>
            <person name="Visel A."/>
            <person name="Grigoriev I.V."/>
        </authorList>
    </citation>
    <scope>NUCLEOTIDE SEQUENCE [LARGE SCALE GENOMIC DNA]</scope>
    <source>
        <strain evidence="4 5">NRRL 3301</strain>
    </source>
</reference>
<evidence type="ECO:0000256" key="1">
    <source>
        <dbReference type="ARBA" id="ARBA00022468"/>
    </source>
</evidence>
<keyword evidence="1" id="KW-0343">GTPase activation</keyword>
<dbReference type="SUPFAM" id="SSF48350">
    <property type="entry name" value="GTPase activation domain, GAP"/>
    <property type="match status" value="1"/>
</dbReference>
<feature type="region of interest" description="Disordered" evidence="2">
    <location>
        <begin position="258"/>
        <end position="303"/>
    </location>
</feature>
<sequence>MATYEVPEGETPSHKALIRSWWKKVSAAHPKAHLFKEMKVPVVEHGVFGIPLEKSITYASSNISYIDDHTGEQRFGLIPTIIAKCGSFLKEEGLAVEGIFRLPGNSKRIRLLQSVFDTPDTYGSQLDWFGYSVHDAASIMRRFLNFLPEPVITLNFYDSFKKIIDMPSSDQNKISAFQALIESLPLPNQYLLLYLLDMLALFASASAATRMNSECLASVFVPGILSHPQYAMEPSSYKHSQRVLRFLIDRQEHFFLPRSNMQPPVNANAQVPPSGSKDKPFQETNCDLARTPSQPTSSSSEHRASTIYSLTMGSYSGTGLDNLVSSNESIDGAPTSLGPALRRSKTLPGNRLTYSGLGRHRQVVHVNRNASQSGRRRQDPHSKAIRDQYV</sequence>
<dbReference type="GO" id="GO:0060237">
    <property type="term" value="P:regulation of fungal-type cell wall organization"/>
    <property type="evidence" value="ECO:0007669"/>
    <property type="project" value="TreeGrafter"/>
</dbReference>
<evidence type="ECO:0000259" key="3">
    <source>
        <dbReference type="PROSITE" id="PS50238"/>
    </source>
</evidence>
<dbReference type="EMBL" id="MCGT01000009">
    <property type="protein sequence ID" value="ORX57042.1"/>
    <property type="molecule type" value="Genomic_DNA"/>
</dbReference>
<dbReference type="PANTHER" id="PTHR15228">
    <property type="entry name" value="SPERMATHECAL PHYSIOLOGY VARIANT"/>
    <property type="match status" value="1"/>
</dbReference>
<dbReference type="InterPro" id="IPR051025">
    <property type="entry name" value="RhoGAP"/>
</dbReference>
<protein>
    <submittedName>
        <fullName evidence="4">Rho GTPase activation protein</fullName>
    </submittedName>
</protein>
<name>A0A1X2GME8_9FUNG</name>
<dbReference type="PROSITE" id="PS50238">
    <property type="entry name" value="RHOGAP"/>
    <property type="match status" value="1"/>
</dbReference>
<dbReference type="PANTHER" id="PTHR15228:SF25">
    <property type="entry name" value="F-BAR DOMAIN-CONTAINING PROTEIN"/>
    <property type="match status" value="1"/>
</dbReference>
<feature type="compositionally biased region" description="Polar residues" evidence="2">
    <location>
        <begin position="259"/>
        <end position="273"/>
    </location>
</feature>
<dbReference type="InterPro" id="IPR008936">
    <property type="entry name" value="Rho_GTPase_activation_prot"/>
</dbReference>
<accession>A0A1X2GME8</accession>
<dbReference type="Proteomes" id="UP000242146">
    <property type="component" value="Unassembled WGS sequence"/>
</dbReference>
<dbReference type="Gene3D" id="1.10.555.10">
    <property type="entry name" value="Rho GTPase activation protein"/>
    <property type="match status" value="1"/>
</dbReference>
<dbReference type="OrthoDB" id="3196451at2759"/>
<feature type="region of interest" description="Disordered" evidence="2">
    <location>
        <begin position="368"/>
        <end position="390"/>
    </location>
</feature>
<dbReference type="Pfam" id="PF00620">
    <property type="entry name" value="RhoGAP"/>
    <property type="match status" value="1"/>
</dbReference>
<organism evidence="4 5">
    <name type="scientific">Hesseltinella vesiculosa</name>
    <dbReference type="NCBI Taxonomy" id="101127"/>
    <lineage>
        <taxon>Eukaryota</taxon>
        <taxon>Fungi</taxon>
        <taxon>Fungi incertae sedis</taxon>
        <taxon>Mucoromycota</taxon>
        <taxon>Mucoromycotina</taxon>
        <taxon>Mucoromycetes</taxon>
        <taxon>Mucorales</taxon>
        <taxon>Cunninghamellaceae</taxon>
        <taxon>Hesseltinella</taxon>
    </lineage>
</organism>
<evidence type="ECO:0000313" key="5">
    <source>
        <dbReference type="Proteomes" id="UP000242146"/>
    </source>
</evidence>
<feature type="compositionally biased region" description="Basic and acidic residues" evidence="2">
    <location>
        <begin position="376"/>
        <end position="390"/>
    </location>
</feature>
<dbReference type="AlphaFoldDB" id="A0A1X2GME8"/>
<feature type="domain" description="Rho-GAP" evidence="3">
    <location>
        <begin position="64"/>
        <end position="255"/>
    </location>
</feature>
<dbReference type="STRING" id="101127.A0A1X2GME8"/>
<keyword evidence="5" id="KW-1185">Reference proteome</keyword>
<dbReference type="InterPro" id="IPR000198">
    <property type="entry name" value="RhoGAP_dom"/>
</dbReference>
<proteinExistence type="predicted"/>
<dbReference type="GO" id="GO:0007165">
    <property type="term" value="P:signal transduction"/>
    <property type="evidence" value="ECO:0007669"/>
    <property type="project" value="InterPro"/>
</dbReference>
<gene>
    <name evidence="4" type="ORF">DM01DRAFT_1320195</name>
</gene>
<dbReference type="SMART" id="SM00324">
    <property type="entry name" value="RhoGAP"/>
    <property type="match status" value="1"/>
</dbReference>
<comment type="caution">
    <text evidence="4">The sequence shown here is derived from an EMBL/GenBank/DDBJ whole genome shotgun (WGS) entry which is preliminary data.</text>
</comment>
<evidence type="ECO:0000313" key="4">
    <source>
        <dbReference type="EMBL" id="ORX57042.1"/>
    </source>
</evidence>
<dbReference type="GO" id="GO:0005096">
    <property type="term" value="F:GTPase activator activity"/>
    <property type="evidence" value="ECO:0007669"/>
    <property type="project" value="UniProtKB-KW"/>
</dbReference>
<evidence type="ECO:0000256" key="2">
    <source>
        <dbReference type="SAM" id="MobiDB-lite"/>
    </source>
</evidence>